<evidence type="ECO:0000313" key="3">
    <source>
        <dbReference type="Proteomes" id="UP001145072"/>
    </source>
</evidence>
<keyword evidence="3" id="KW-1185">Reference proteome</keyword>
<dbReference type="InterPro" id="IPR000182">
    <property type="entry name" value="GNAT_dom"/>
</dbReference>
<proteinExistence type="predicted"/>
<comment type="caution">
    <text evidence="2">The sequence shown here is derived from an EMBL/GenBank/DDBJ whole genome shotgun (WGS) entry which is preliminary data.</text>
</comment>
<feature type="domain" description="N-acetyltransferase" evidence="1">
    <location>
        <begin position="133"/>
        <end position="268"/>
    </location>
</feature>
<dbReference type="SUPFAM" id="SSF55729">
    <property type="entry name" value="Acyl-CoA N-acyltransferases (Nat)"/>
    <property type="match status" value="1"/>
</dbReference>
<dbReference type="PROSITE" id="PS51186">
    <property type="entry name" value="GNAT"/>
    <property type="match status" value="1"/>
</dbReference>
<dbReference type="GO" id="GO:0016747">
    <property type="term" value="F:acyltransferase activity, transferring groups other than amino-acyl groups"/>
    <property type="evidence" value="ECO:0007669"/>
    <property type="project" value="InterPro"/>
</dbReference>
<dbReference type="Pfam" id="PF00583">
    <property type="entry name" value="Acetyltransf_1"/>
    <property type="match status" value="1"/>
</dbReference>
<dbReference type="InterPro" id="IPR016181">
    <property type="entry name" value="Acyl_CoA_acyltransferase"/>
</dbReference>
<dbReference type="Proteomes" id="UP001145072">
    <property type="component" value="Unassembled WGS sequence"/>
</dbReference>
<reference evidence="2" key="1">
    <citation type="submission" date="2022-06" db="EMBL/GenBank/DDBJ databases">
        <title>Aquibacillus sp. a new bacterium isolated from soil saline samples.</title>
        <authorList>
            <person name="Galisteo C."/>
            <person name="De La Haba R."/>
            <person name="Sanchez-Porro C."/>
            <person name="Ventosa A."/>
        </authorList>
    </citation>
    <scope>NUCLEOTIDE SEQUENCE</scope>
    <source>
        <strain evidence="2">JCM 12387</strain>
    </source>
</reference>
<dbReference type="AlphaFoldDB" id="A0A9X4AI61"/>
<gene>
    <name evidence="2" type="ORF">NC661_10595</name>
</gene>
<evidence type="ECO:0000313" key="2">
    <source>
        <dbReference type="EMBL" id="MDC3420817.1"/>
    </source>
</evidence>
<sequence>MGIVVTRELAEKFEKSEIDALRSRLTEMQRISWNPMDVEIQSFGSATAFSVKHIPGPSFNTVKGLKAGGESQIRKIIEFYKQKEIPVRFELTPAHTSPDLLTYLSERGFYQQDFHTTLYSEPPQLTAKNESGITIRRLQIEEFGVFADIYVQGFGMPSFLKDGVAQNNQILYDNKHWAFYLACYQNVPAGIGVLYIKDKIATLAAAATIPTLRKKGIQSALIAYRMDQALQQGCELIVGQAKFGSVSQNNMERAGFKIAYTKAIWVQK</sequence>
<dbReference type="EMBL" id="JAMQJZ010000007">
    <property type="protein sequence ID" value="MDC3420817.1"/>
    <property type="molecule type" value="Genomic_DNA"/>
</dbReference>
<organism evidence="2 3">
    <name type="scientific">Aquibacillus koreensis</name>
    <dbReference type="NCBI Taxonomy" id="279446"/>
    <lineage>
        <taxon>Bacteria</taxon>
        <taxon>Bacillati</taxon>
        <taxon>Bacillota</taxon>
        <taxon>Bacilli</taxon>
        <taxon>Bacillales</taxon>
        <taxon>Bacillaceae</taxon>
        <taxon>Aquibacillus</taxon>
    </lineage>
</organism>
<dbReference type="RefSeq" id="WP_259872497.1">
    <property type="nucleotide sequence ID" value="NZ_JAMQJZ010000007.1"/>
</dbReference>
<protein>
    <submittedName>
        <fullName evidence="2">GNAT family N-acetyltransferase</fullName>
    </submittedName>
</protein>
<name>A0A9X4AI61_9BACI</name>
<evidence type="ECO:0000259" key="1">
    <source>
        <dbReference type="PROSITE" id="PS51186"/>
    </source>
</evidence>
<accession>A0A9X4AI61</accession>
<dbReference type="Gene3D" id="3.40.630.30">
    <property type="match status" value="1"/>
</dbReference>